<keyword evidence="2" id="KW-1185">Reference proteome</keyword>
<organism evidence="1 2">
    <name type="scientific">Calderihabitans maritimus</name>
    <dbReference type="NCBI Taxonomy" id="1246530"/>
    <lineage>
        <taxon>Bacteria</taxon>
        <taxon>Bacillati</taxon>
        <taxon>Bacillota</taxon>
        <taxon>Clostridia</taxon>
        <taxon>Neomoorellales</taxon>
        <taxon>Calderihabitantaceae</taxon>
        <taxon>Calderihabitans</taxon>
    </lineage>
</organism>
<comment type="caution">
    <text evidence="1">The sequence shown here is derived from an EMBL/GenBank/DDBJ whole genome shotgun (WGS) entry which is preliminary data.</text>
</comment>
<dbReference type="AlphaFoldDB" id="A0A1Z5HRY2"/>
<accession>A0A1Z5HRY2</accession>
<dbReference type="EMBL" id="BDGJ01000051">
    <property type="protein sequence ID" value="GAW92081.1"/>
    <property type="molecule type" value="Genomic_DNA"/>
</dbReference>
<proteinExistence type="predicted"/>
<evidence type="ECO:0000313" key="1">
    <source>
        <dbReference type="EMBL" id="GAW92081.1"/>
    </source>
</evidence>
<sequence length="45" mass="5545">MVEKRNETEPNQERRTRVRLEDINKIRGKVEWVDPEKGPENRKRK</sequence>
<evidence type="ECO:0000313" key="2">
    <source>
        <dbReference type="Proteomes" id="UP000197032"/>
    </source>
</evidence>
<name>A0A1Z5HRY2_9FIRM</name>
<dbReference type="RefSeq" id="WP_192868100.1">
    <property type="nucleotide sequence ID" value="NZ_BDGJ01000051.1"/>
</dbReference>
<reference evidence="2" key="1">
    <citation type="journal article" date="2017" name="Appl. Environ. Microbiol.">
        <title>Genomic Analysis of Calderihabitans maritimus KKC1, a Thermophilic, Hydrogenogenic, Carboxydotrophic Bacterium Isolated from Marine Sediment.</title>
        <authorList>
            <person name="Omae K."/>
            <person name="Yoneda Y."/>
            <person name="Fukuyama Y."/>
            <person name="Yoshida T."/>
            <person name="Sako Y."/>
        </authorList>
    </citation>
    <scope>NUCLEOTIDE SEQUENCE [LARGE SCALE GENOMIC DNA]</scope>
    <source>
        <strain evidence="2">KKC1</strain>
    </source>
</reference>
<gene>
    <name evidence="1" type="ORF">KKC1_12400</name>
</gene>
<protein>
    <submittedName>
        <fullName evidence="1">Uncharacterized protein</fullName>
    </submittedName>
</protein>
<dbReference type="Proteomes" id="UP000197032">
    <property type="component" value="Unassembled WGS sequence"/>
</dbReference>